<evidence type="ECO:0000313" key="2">
    <source>
        <dbReference type="Proteomes" id="UP000187059"/>
    </source>
</evidence>
<dbReference type="AlphaFoldDB" id="A0A1P8V0Y8"/>
<keyword evidence="1" id="KW-0614">Plasmid</keyword>
<name>A0A1P8V0Y8_9RHOB</name>
<gene>
    <name evidence="1" type="ORF">Ga0080574_TMP5017</name>
</gene>
<geneLocation type="plasmid" evidence="2">
    <name>ppaby4</name>
</geneLocation>
<dbReference type="KEGG" id="paby:Ga0080574_TMP5017"/>
<organism evidence="1 2">
    <name type="scientific">Salipiger abyssi</name>
    <dbReference type="NCBI Taxonomy" id="1250539"/>
    <lineage>
        <taxon>Bacteria</taxon>
        <taxon>Pseudomonadati</taxon>
        <taxon>Pseudomonadota</taxon>
        <taxon>Alphaproteobacteria</taxon>
        <taxon>Rhodobacterales</taxon>
        <taxon>Roseobacteraceae</taxon>
        <taxon>Salipiger</taxon>
    </lineage>
</organism>
<dbReference type="Proteomes" id="UP000187059">
    <property type="component" value="Plasmid pPABY4"/>
</dbReference>
<sequence length="54" mass="5641">MVSGRAGGARHLVLPAVAANASRTGLARWRQFACGFFALDGAAAQRRALKADTQ</sequence>
<keyword evidence="2" id="KW-1185">Reference proteome</keyword>
<protein>
    <submittedName>
        <fullName evidence="1">Uncharacterized protein</fullName>
    </submittedName>
</protein>
<evidence type="ECO:0000313" key="1">
    <source>
        <dbReference type="EMBL" id="APZ55299.1"/>
    </source>
</evidence>
<proteinExistence type="predicted"/>
<accession>A0A1P8V0Y8</accession>
<reference evidence="1 2" key="1">
    <citation type="submission" date="2016-04" db="EMBL/GenBank/DDBJ databases">
        <title>Deep-sea bacteria in the southern Pacific.</title>
        <authorList>
            <person name="Tang K."/>
        </authorList>
    </citation>
    <scope>NUCLEOTIDE SEQUENCE [LARGE SCALE GENOMIC DNA]</scope>
    <source>
        <strain evidence="1 2">JLT2014</strain>
        <plasmid evidence="2">ppaby4</plasmid>
    </source>
</reference>
<dbReference type="EMBL" id="CP015095">
    <property type="protein sequence ID" value="APZ55299.1"/>
    <property type="molecule type" value="Genomic_DNA"/>
</dbReference>